<dbReference type="RefSeq" id="WP_072698505.1">
    <property type="nucleotide sequence ID" value="NZ_JAFBBL010000001.1"/>
</dbReference>
<feature type="transmembrane region" description="Helical" evidence="1">
    <location>
        <begin position="298"/>
        <end position="319"/>
    </location>
</feature>
<feature type="transmembrane region" description="Helical" evidence="1">
    <location>
        <begin position="7"/>
        <end position="25"/>
    </location>
</feature>
<keyword evidence="1" id="KW-0472">Membrane</keyword>
<dbReference type="KEGG" id="rcr:NCTC10994_00831"/>
<dbReference type="EMBL" id="LS483468">
    <property type="protein sequence ID" value="SQI29159.1"/>
    <property type="molecule type" value="Genomic_DNA"/>
</dbReference>
<dbReference type="Proteomes" id="UP000249091">
    <property type="component" value="Chromosome 1"/>
</dbReference>
<reference evidence="2 3" key="1">
    <citation type="submission" date="2018-06" db="EMBL/GenBank/DDBJ databases">
        <authorList>
            <consortium name="Pathogen Informatics"/>
            <person name="Doyle S."/>
        </authorList>
    </citation>
    <scope>NUCLEOTIDE SEQUENCE [LARGE SCALE GENOMIC DNA]</scope>
    <source>
        <strain evidence="2 3">NCTC10994</strain>
    </source>
</reference>
<evidence type="ECO:0000256" key="1">
    <source>
        <dbReference type="SAM" id="Phobius"/>
    </source>
</evidence>
<keyword evidence="1" id="KW-1133">Transmembrane helix</keyword>
<sequence length="356" mass="37549">MNYWVSVIFRAIPLAMMAVCLGYGVDIWTTTADASHSVAGPIVTFLASICLCLYCTAATIIRQLIGRFTAADRVLFPVLGYSVAVGTAAFGISLFLGASSAGESPDYVAGHVVFGLGLISGCVATVATASTKFSLIPQNSRLPKPEGDREPPDSAFSPTTALVLCLIPVFLAIVAWAFAITNLALGTTPARFTVGHVVAGLALICTALIGLVVSIVRQIQDTYRPRARVTWPWLVIAAGTIAFVWGIVLLAWNGPDYYQTPGFVMVGLGLVCFSILSKVGLLALVWRRTFDLANRVPLVPVVTALTCLFLAAFVFQAAVDDESVFVAARVLVGLGAICFSLYSIVSILESGTSSGD</sequence>
<gene>
    <name evidence="2" type="primary">yhiM</name>
    <name evidence="2" type="ORF">NCTC10994_00831</name>
</gene>
<dbReference type="STRING" id="1219011.GCA_001895045_00551"/>
<feature type="transmembrane region" description="Helical" evidence="1">
    <location>
        <begin position="264"/>
        <end position="286"/>
    </location>
</feature>
<feature type="transmembrane region" description="Helical" evidence="1">
    <location>
        <begin position="231"/>
        <end position="252"/>
    </location>
</feature>
<proteinExistence type="predicted"/>
<dbReference type="Pfam" id="PF10951">
    <property type="entry name" value="DUF2776"/>
    <property type="match status" value="1"/>
</dbReference>
<evidence type="ECO:0000313" key="3">
    <source>
        <dbReference type="Proteomes" id="UP000249091"/>
    </source>
</evidence>
<keyword evidence="3" id="KW-1185">Reference proteome</keyword>
<feature type="transmembrane region" description="Helical" evidence="1">
    <location>
        <begin position="325"/>
        <end position="348"/>
    </location>
</feature>
<dbReference type="AlphaFoldDB" id="A0A2X4TRZ7"/>
<feature type="transmembrane region" description="Helical" evidence="1">
    <location>
        <begin position="108"/>
        <end position="135"/>
    </location>
</feature>
<feature type="transmembrane region" description="Helical" evidence="1">
    <location>
        <begin position="198"/>
        <end position="219"/>
    </location>
</feature>
<accession>A0A2X4TRZ7</accession>
<dbReference type="InterPro" id="IPR021240">
    <property type="entry name" value="DUF2776"/>
</dbReference>
<organism evidence="2 3">
    <name type="scientific">Rhodococcus coprophilus</name>
    <dbReference type="NCBI Taxonomy" id="38310"/>
    <lineage>
        <taxon>Bacteria</taxon>
        <taxon>Bacillati</taxon>
        <taxon>Actinomycetota</taxon>
        <taxon>Actinomycetes</taxon>
        <taxon>Mycobacteriales</taxon>
        <taxon>Nocardiaceae</taxon>
        <taxon>Rhodococcus</taxon>
    </lineage>
</organism>
<feature type="transmembrane region" description="Helical" evidence="1">
    <location>
        <begin position="74"/>
        <end position="96"/>
    </location>
</feature>
<name>A0A2X4TRZ7_9NOCA</name>
<feature type="transmembrane region" description="Helical" evidence="1">
    <location>
        <begin position="37"/>
        <end position="62"/>
    </location>
</feature>
<feature type="transmembrane region" description="Helical" evidence="1">
    <location>
        <begin position="155"/>
        <end position="178"/>
    </location>
</feature>
<evidence type="ECO:0000313" key="2">
    <source>
        <dbReference type="EMBL" id="SQI29159.1"/>
    </source>
</evidence>
<protein>
    <submittedName>
        <fullName evidence="2">Inner membrane protein yhiM</fullName>
    </submittedName>
</protein>
<keyword evidence="1" id="KW-0812">Transmembrane</keyword>